<evidence type="ECO:0000313" key="2">
    <source>
        <dbReference type="EMBL" id="MBB5671355.1"/>
    </source>
</evidence>
<reference evidence="2" key="1">
    <citation type="submission" date="2020-08" db="EMBL/GenBank/DDBJ databases">
        <title>Studying the diversity of plant-associated saprophytic bacteria and their role in host health and plant-pathogen interactions.</title>
        <authorList>
            <person name="Potnis N."/>
        </authorList>
    </citation>
    <scope>NUCLEOTIDE SEQUENCE</scope>
    <source>
        <strain evidence="2">F21</strain>
    </source>
</reference>
<keyword evidence="1" id="KW-0472">Membrane</keyword>
<feature type="transmembrane region" description="Helical" evidence="1">
    <location>
        <begin position="45"/>
        <end position="74"/>
    </location>
</feature>
<sequence>MGSVTVSTRDELEAAKNAKASEILVVGKLAEDLKKTKKITKIGKIGLAAVVAAVGLTPFTGGLSGAVGLGGLAAVTGMEVAAIILAASIGIGLLVALSKDYDEIDVGPNHARFKRKAGK</sequence>
<comment type="caution">
    <text evidence="2">The sequence shown here is derived from an EMBL/GenBank/DDBJ whole genome shotgun (WGS) entry which is preliminary data.</text>
</comment>
<dbReference type="RefSeq" id="WP_031422141.1">
    <property type="nucleotide sequence ID" value="NZ_JACIIQ010000011.1"/>
</dbReference>
<accession>A0AB73GZ19</accession>
<protein>
    <submittedName>
        <fullName evidence="2">Membrane protein</fullName>
    </submittedName>
</protein>
<keyword evidence="1" id="KW-0812">Transmembrane</keyword>
<gene>
    <name evidence="2" type="ORF">FHR65_002925</name>
</gene>
<organism evidence="2">
    <name type="scientific">Xanthomonas arboricola</name>
    <dbReference type="NCBI Taxonomy" id="56448"/>
    <lineage>
        <taxon>Bacteria</taxon>
        <taxon>Pseudomonadati</taxon>
        <taxon>Pseudomonadota</taxon>
        <taxon>Gammaproteobacteria</taxon>
        <taxon>Lysobacterales</taxon>
        <taxon>Lysobacteraceae</taxon>
        <taxon>Xanthomonas</taxon>
    </lineage>
</organism>
<feature type="transmembrane region" description="Helical" evidence="1">
    <location>
        <begin position="80"/>
        <end position="97"/>
    </location>
</feature>
<dbReference type="AlphaFoldDB" id="A0AB73GZ19"/>
<dbReference type="Proteomes" id="UP000528595">
    <property type="component" value="Unassembled WGS sequence"/>
</dbReference>
<keyword evidence="1" id="KW-1133">Transmembrane helix</keyword>
<name>A0AB73GZ19_9XANT</name>
<dbReference type="EMBL" id="JACIIQ010000011">
    <property type="protein sequence ID" value="MBB5671355.1"/>
    <property type="molecule type" value="Genomic_DNA"/>
</dbReference>
<evidence type="ECO:0000256" key="1">
    <source>
        <dbReference type="SAM" id="Phobius"/>
    </source>
</evidence>
<proteinExistence type="predicted"/>